<dbReference type="EMBL" id="ABDF02000089">
    <property type="protein sequence ID" value="EHK17187.1"/>
    <property type="molecule type" value="Genomic_DNA"/>
</dbReference>
<organism evidence="3 4">
    <name type="scientific">Hypocrea virens (strain Gv29-8 / FGSC 10586)</name>
    <name type="common">Gliocladium virens</name>
    <name type="synonym">Trichoderma virens</name>
    <dbReference type="NCBI Taxonomy" id="413071"/>
    <lineage>
        <taxon>Eukaryota</taxon>
        <taxon>Fungi</taxon>
        <taxon>Dikarya</taxon>
        <taxon>Ascomycota</taxon>
        <taxon>Pezizomycotina</taxon>
        <taxon>Sordariomycetes</taxon>
        <taxon>Hypocreomycetidae</taxon>
        <taxon>Hypocreales</taxon>
        <taxon>Hypocreaceae</taxon>
        <taxon>Trichoderma</taxon>
    </lineage>
</organism>
<dbReference type="Proteomes" id="UP000007115">
    <property type="component" value="Unassembled WGS sequence"/>
</dbReference>
<proteinExistence type="inferred from homology"/>
<evidence type="ECO:0000256" key="1">
    <source>
        <dbReference type="ARBA" id="ARBA00005986"/>
    </source>
</evidence>
<evidence type="ECO:0000313" key="3">
    <source>
        <dbReference type="EMBL" id="EHK17187.1"/>
    </source>
</evidence>
<dbReference type="eggNOG" id="ENOG502STMR">
    <property type="taxonomic scope" value="Eukaryota"/>
</dbReference>
<dbReference type="STRING" id="413071.G9N878"/>
<dbReference type="InterPro" id="IPR009799">
    <property type="entry name" value="EthD_dom"/>
</dbReference>
<dbReference type="HOGENOM" id="CLU_115019_0_1_1"/>
<dbReference type="InParanoid" id="G9N878"/>
<dbReference type="OMA" id="MQVTVGW"/>
<feature type="domain" description="EthD" evidence="2">
    <location>
        <begin position="17"/>
        <end position="113"/>
    </location>
</feature>
<dbReference type="SUPFAM" id="SSF54909">
    <property type="entry name" value="Dimeric alpha+beta barrel"/>
    <property type="match status" value="1"/>
</dbReference>
<dbReference type="VEuPathDB" id="FungiDB:TRIVIDRAFT_66140"/>
<reference evidence="3 4" key="1">
    <citation type="journal article" date="2011" name="Genome Biol.">
        <title>Comparative genome sequence analysis underscores mycoparasitism as the ancestral life style of Trichoderma.</title>
        <authorList>
            <person name="Kubicek C.P."/>
            <person name="Herrera-Estrella A."/>
            <person name="Seidl-Seiboth V."/>
            <person name="Martinez D.A."/>
            <person name="Druzhinina I.S."/>
            <person name="Thon M."/>
            <person name="Zeilinger S."/>
            <person name="Casas-Flores S."/>
            <person name="Horwitz B.A."/>
            <person name="Mukherjee P.K."/>
            <person name="Mukherjee M."/>
            <person name="Kredics L."/>
            <person name="Alcaraz L.D."/>
            <person name="Aerts A."/>
            <person name="Antal Z."/>
            <person name="Atanasova L."/>
            <person name="Cervantes-Badillo M.G."/>
            <person name="Challacombe J."/>
            <person name="Chertkov O."/>
            <person name="McCluskey K."/>
            <person name="Coulpier F."/>
            <person name="Deshpande N."/>
            <person name="von Doehren H."/>
            <person name="Ebbole D.J."/>
            <person name="Esquivel-Naranjo E.U."/>
            <person name="Fekete E."/>
            <person name="Flipphi M."/>
            <person name="Glaser F."/>
            <person name="Gomez-Rodriguez E.Y."/>
            <person name="Gruber S."/>
            <person name="Han C."/>
            <person name="Henrissat B."/>
            <person name="Hermosa R."/>
            <person name="Hernandez-Onate M."/>
            <person name="Karaffa L."/>
            <person name="Kosti I."/>
            <person name="Le Crom S."/>
            <person name="Lindquist E."/>
            <person name="Lucas S."/>
            <person name="Luebeck M."/>
            <person name="Luebeck P.S."/>
            <person name="Margeot A."/>
            <person name="Metz B."/>
            <person name="Misra M."/>
            <person name="Nevalainen H."/>
            <person name="Omann M."/>
            <person name="Packer N."/>
            <person name="Perrone G."/>
            <person name="Uresti-Rivera E.E."/>
            <person name="Salamov A."/>
            <person name="Schmoll M."/>
            <person name="Seiboth B."/>
            <person name="Shapiro H."/>
            <person name="Sukno S."/>
            <person name="Tamayo-Ramos J.A."/>
            <person name="Tisch D."/>
            <person name="Wiest A."/>
            <person name="Wilkinson H.H."/>
            <person name="Zhang M."/>
            <person name="Coutinho P.M."/>
            <person name="Kenerley C.M."/>
            <person name="Monte E."/>
            <person name="Baker S.E."/>
            <person name="Grigoriev I.V."/>
        </authorList>
    </citation>
    <scope>NUCLEOTIDE SEQUENCE [LARGE SCALE GENOMIC DNA]</scope>
    <source>
        <strain evidence="4">Gv29-8 / FGSC 10586</strain>
    </source>
</reference>
<dbReference type="InterPro" id="IPR011008">
    <property type="entry name" value="Dimeric_a/b-barrel"/>
</dbReference>
<accession>G9N878</accession>
<keyword evidence="4" id="KW-1185">Reference proteome</keyword>
<dbReference type="RefSeq" id="XP_013951386.1">
    <property type="nucleotide sequence ID" value="XM_014095911.1"/>
</dbReference>
<dbReference type="Pfam" id="PF07110">
    <property type="entry name" value="EthD"/>
    <property type="match status" value="1"/>
</dbReference>
<protein>
    <recommendedName>
        <fullName evidence="2">EthD domain-containing protein</fullName>
    </recommendedName>
</protein>
<evidence type="ECO:0000259" key="2">
    <source>
        <dbReference type="Pfam" id="PF07110"/>
    </source>
</evidence>
<dbReference type="AlphaFoldDB" id="G9N878"/>
<gene>
    <name evidence="3" type="ORF">TRIVIDRAFT_66140</name>
</gene>
<dbReference type="GeneID" id="25796797"/>
<name>G9N878_HYPVG</name>
<dbReference type="GO" id="GO:0016491">
    <property type="term" value="F:oxidoreductase activity"/>
    <property type="evidence" value="ECO:0007669"/>
    <property type="project" value="InterPro"/>
</dbReference>
<comment type="caution">
    <text evidence="3">The sequence shown here is derived from an EMBL/GenBank/DDBJ whole genome shotgun (WGS) entry which is preliminary data.</text>
</comment>
<dbReference type="OrthoDB" id="3183782at2759"/>
<dbReference type="Gene3D" id="3.30.70.100">
    <property type="match status" value="1"/>
</dbReference>
<comment type="similarity">
    <text evidence="1">Belongs to the tpcK family.</text>
</comment>
<evidence type="ECO:0000313" key="4">
    <source>
        <dbReference type="Proteomes" id="UP000007115"/>
    </source>
</evidence>
<sequence>MATKEKLLRLTLMQYKNPSLSDEEFQKHWSEHHAPMASGWLARNGIIGYTQYHTPPEKRNLASSLAETVGATVAPFDAYIEFMVHNVEDLWKATSDPEYPVKMQPDEQYMFDHGKMQVTVGWVEVYVQDGKVVNIVDGKSAFTQ</sequence>